<evidence type="ECO:0000256" key="5">
    <source>
        <dbReference type="ARBA" id="ARBA00035431"/>
    </source>
</evidence>
<dbReference type="SUPFAM" id="SSF57829">
    <property type="entry name" value="Zn-binding ribosomal proteins"/>
    <property type="match status" value="1"/>
</dbReference>
<reference evidence="6" key="1">
    <citation type="submission" date="2020-11" db="EMBL/GenBank/DDBJ databases">
        <authorList>
            <person name="Qian X."/>
        </authorList>
    </citation>
    <scope>NUCLEOTIDE SEQUENCE</scope>
    <source>
        <strain evidence="6">269-2_chl</strain>
    </source>
</reference>
<name>A0A8E5I4V6_9CHLO</name>
<dbReference type="PANTHER" id="PTHR36083:SF1">
    <property type="entry name" value="LARGE RIBOSOMAL SUBUNIT PROTEIN BL32C"/>
    <property type="match status" value="1"/>
</dbReference>
<dbReference type="NCBIfam" id="TIGR01031">
    <property type="entry name" value="rpmF_bact"/>
    <property type="match status" value="1"/>
</dbReference>
<dbReference type="InterPro" id="IPR044958">
    <property type="entry name" value="Ribosomal_bL32_plant/cyanobact"/>
</dbReference>
<evidence type="ECO:0000256" key="3">
    <source>
        <dbReference type="ARBA" id="ARBA00023274"/>
    </source>
</evidence>
<evidence type="ECO:0000256" key="1">
    <source>
        <dbReference type="ARBA" id="ARBA00008560"/>
    </source>
</evidence>
<dbReference type="GO" id="GO:0006412">
    <property type="term" value="P:translation"/>
    <property type="evidence" value="ECO:0007669"/>
    <property type="project" value="InterPro"/>
</dbReference>
<proteinExistence type="inferred from homology"/>
<dbReference type="InterPro" id="IPR002677">
    <property type="entry name" value="Ribosomal_bL32"/>
</dbReference>
<keyword evidence="6" id="KW-0934">Plastid</keyword>
<dbReference type="AlphaFoldDB" id="A0A8E5I4V6"/>
<comment type="similarity">
    <text evidence="1">Belongs to the bacterial ribosomal protein bL32 family.</text>
</comment>
<dbReference type="GO" id="GO:0015934">
    <property type="term" value="C:large ribosomal subunit"/>
    <property type="evidence" value="ECO:0007669"/>
    <property type="project" value="InterPro"/>
</dbReference>
<dbReference type="Pfam" id="PF01783">
    <property type="entry name" value="Ribosomal_L32p"/>
    <property type="match status" value="1"/>
</dbReference>
<sequence length="50" mass="5978">MAVPKKRTSKTKKNIRKNAWKRKILNKVNKAFTLAKMIYKEEEKQKSDLD</sequence>
<keyword evidence="3" id="KW-0687">Ribonucleoprotein</keyword>
<geneLocation type="plastid" evidence="6"/>
<organism evidence="6">
    <name type="scientific">Oedogonium capilliforme</name>
    <dbReference type="NCBI Taxonomy" id="2831087"/>
    <lineage>
        <taxon>Eukaryota</taxon>
        <taxon>Viridiplantae</taxon>
        <taxon>Chlorophyta</taxon>
        <taxon>core chlorophytes</taxon>
        <taxon>Chlorophyceae</taxon>
        <taxon>OCC clade</taxon>
        <taxon>Oedogoniales</taxon>
        <taxon>Oedogoniaceae</taxon>
        <taxon>Oedogonium</taxon>
    </lineage>
</organism>
<dbReference type="HAMAP" id="MF_00340">
    <property type="entry name" value="Ribosomal_bL32"/>
    <property type="match status" value="1"/>
</dbReference>
<evidence type="ECO:0000256" key="4">
    <source>
        <dbReference type="ARBA" id="ARBA00035280"/>
    </source>
</evidence>
<gene>
    <name evidence="6" type="primary">rpl32</name>
</gene>
<dbReference type="InterPro" id="IPR011332">
    <property type="entry name" value="Ribosomal_zn-bd"/>
</dbReference>
<dbReference type="GO" id="GO:0003735">
    <property type="term" value="F:structural constituent of ribosome"/>
    <property type="evidence" value="ECO:0007669"/>
    <property type="project" value="InterPro"/>
</dbReference>
<protein>
    <recommendedName>
        <fullName evidence="4">Large ribosomal subunit protein bL32c</fullName>
    </recommendedName>
    <alternativeName>
        <fullName evidence="5">50S ribosomal protein L32, chloroplastic</fullName>
    </alternativeName>
</protein>
<evidence type="ECO:0000256" key="2">
    <source>
        <dbReference type="ARBA" id="ARBA00022980"/>
    </source>
</evidence>
<keyword evidence="2 6" id="KW-0689">Ribosomal protein</keyword>
<evidence type="ECO:0000313" key="6">
    <source>
        <dbReference type="EMBL" id="QUO99139.1"/>
    </source>
</evidence>
<accession>A0A8E5I4V6</accession>
<dbReference type="PANTHER" id="PTHR36083">
    <property type="entry name" value="50S RIBOSOMAL PROTEIN L32, CHLOROPLASTIC"/>
    <property type="match status" value="1"/>
</dbReference>
<dbReference type="EMBL" id="MW250874">
    <property type="protein sequence ID" value="QUO99139.1"/>
    <property type="molecule type" value="Genomic_DNA"/>
</dbReference>